<protein>
    <submittedName>
        <fullName evidence="5">Bacteriohemerythrin</fullName>
    </submittedName>
</protein>
<dbReference type="NCBIfam" id="TIGR02481">
    <property type="entry name" value="hemeryth_dom"/>
    <property type="match status" value="1"/>
</dbReference>
<evidence type="ECO:0000313" key="6">
    <source>
        <dbReference type="Proteomes" id="UP000580568"/>
    </source>
</evidence>
<evidence type="ECO:0000313" key="5">
    <source>
        <dbReference type="EMBL" id="GFP78313.1"/>
    </source>
</evidence>
<dbReference type="RefSeq" id="WP_183279615.1">
    <property type="nucleotide sequence ID" value="NZ_BLZR01000001.1"/>
</dbReference>
<reference evidence="5 6" key="1">
    <citation type="submission" date="2020-07" db="EMBL/GenBank/DDBJ databases">
        <title>A new beta-1,3-glucan-decomposing anaerobic bacterium isolated from anoxic soil subjected to biological soil disinfestation.</title>
        <authorList>
            <person name="Ueki A."/>
            <person name="Tonouchi A."/>
        </authorList>
    </citation>
    <scope>NUCLEOTIDE SEQUENCE [LARGE SCALE GENOMIC DNA]</scope>
    <source>
        <strain evidence="5 6">TW1</strain>
    </source>
</reference>
<comment type="similarity">
    <text evidence="1">Belongs to the hemerythrin family.</text>
</comment>
<gene>
    <name evidence="5" type="ORF">bsdtw1_04531</name>
</gene>
<dbReference type="GO" id="GO:0046872">
    <property type="term" value="F:metal ion binding"/>
    <property type="evidence" value="ECO:0007669"/>
    <property type="project" value="UniProtKB-KW"/>
</dbReference>
<proteinExistence type="inferred from homology"/>
<dbReference type="Gene3D" id="1.20.120.50">
    <property type="entry name" value="Hemerythrin-like"/>
    <property type="match status" value="1"/>
</dbReference>
<comment type="caution">
    <text evidence="5">The sequence shown here is derived from an EMBL/GenBank/DDBJ whole genome shotgun (WGS) entry which is preliminary data.</text>
</comment>
<dbReference type="Pfam" id="PF01814">
    <property type="entry name" value="Hemerythrin"/>
    <property type="match status" value="1"/>
</dbReference>
<keyword evidence="2" id="KW-0479">Metal-binding</keyword>
<dbReference type="PANTHER" id="PTHR37164:SF1">
    <property type="entry name" value="BACTERIOHEMERYTHRIN"/>
    <property type="match status" value="1"/>
</dbReference>
<feature type="domain" description="Hemerythrin-like" evidence="4">
    <location>
        <begin position="10"/>
        <end position="127"/>
    </location>
</feature>
<dbReference type="Proteomes" id="UP000580568">
    <property type="component" value="Unassembled WGS sequence"/>
</dbReference>
<name>A0A6V8STS7_9CLOT</name>
<dbReference type="InterPro" id="IPR035938">
    <property type="entry name" value="Hemerythrin-like_sf"/>
</dbReference>
<keyword evidence="3" id="KW-0408">Iron</keyword>
<sequence length="135" mass="16414">MFELTKEYETGIDKIDKEHRRLFELADECYNLLKEEVCDNKYEKVKKVINELKDYAKFHFNEEEKLMESVRHKQIFTHKLQHDYFIEKVDAIDIDDIESNQDQYIIDILTFIVAWIRQHILSKDAQYVHDVEQSL</sequence>
<dbReference type="CDD" id="cd12107">
    <property type="entry name" value="Hemerythrin"/>
    <property type="match status" value="1"/>
</dbReference>
<keyword evidence="6" id="KW-1185">Reference proteome</keyword>
<dbReference type="InterPro" id="IPR012827">
    <property type="entry name" value="Hemerythrin_metal-bd"/>
</dbReference>
<evidence type="ECO:0000259" key="4">
    <source>
        <dbReference type="Pfam" id="PF01814"/>
    </source>
</evidence>
<evidence type="ECO:0000256" key="3">
    <source>
        <dbReference type="ARBA" id="ARBA00023004"/>
    </source>
</evidence>
<dbReference type="SUPFAM" id="SSF47188">
    <property type="entry name" value="Hemerythrin-like"/>
    <property type="match status" value="1"/>
</dbReference>
<evidence type="ECO:0000256" key="2">
    <source>
        <dbReference type="ARBA" id="ARBA00022723"/>
    </source>
</evidence>
<evidence type="ECO:0000256" key="1">
    <source>
        <dbReference type="ARBA" id="ARBA00010587"/>
    </source>
</evidence>
<dbReference type="AlphaFoldDB" id="A0A6V8STS7"/>
<dbReference type="InterPro" id="IPR012312">
    <property type="entry name" value="Hemerythrin-like"/>
</dbReference>
<dbReference type="PANTHER" id="PTHR37164">
    <property type="entry name" value="BACTERIOHEMERYTHRIN"/>
    <property type="match status" value="1"/>
</dbReference>
<organism evidence="5 6">
    <name type="scientific">Clostridium fungisolvens</name>
    <dbReference type="NCBI Taxonomy" id="1604897"/>
    <lineage>
        <taxon>Bacteria</taxon>
        <taxon>Bacillati</taxon>
        <taxon>Bacillota</taxon>
        <taxon>Clostridia</taxon>
        <taxon>Eubacteriales</taxon>
        <taxon>Clostridiaceae</taxon>
        <taxon>Clostridium</taxon>
    </lineage>
</organism>
<dbReference type="InterPro" id="IPR050669">
    <property type="entry name" value="Hemerythrin"/>
</dbReference>
<dbReference type="EMBL" id="BLZR01000001">
    <property type="protein sequence ID" value="GFP78313.1"/>
    <property type="molecule type" value="Genomic_DNA"/>
</dbReference>
<dbReference type="NCBIfam" id="NF033749">
    <property type="entry name" value="bact_hemeryth"/>
    <property type="match status" value="1"/>
</dbReference>
<accession>A0A6V8STS7</accession>